<evidence type="ECO:0000256" key="2">
    <source>
        <dbReference type="ARBA" id="ARBA00022649"/>
    </source>
</evidence>
<dbReference type="Pfam" id="PF05016">
    <property type="entry name" value="ParE_toxin"/>
    <property type="match status" value="1"/>
</dbReference>
<dbReference type="PANTHER" id="PTHR35601:SF1">
    <property type="entry name" value="TOXIN RELE"/>
    <property type="match status" value="1"/>
</dbReference>
<accession>A0A510JK45</accession>
<reference evidence="3 4" key="1">
    <citation type="submission" date="2019-07" db="EMBL/GenBank/DDBJ databases">
        <title>Complete Genome Sequence of Leptotrichia hofstadii Strain JCM16775.</title>
        <authorList>
            <person name="Watanabe S."/>
            <person name="Cui L."/>
        </authorList>
    </citation>
    <scope>NUCLEOTIDE SEQUENCE [LARGE SCALE GENOMIC DNA]</scope>
    <source>
        <strain evidence="3 4">JCM16775</strain>
    </source>
</reference>
<dbReference type="PANTHER" id="PTHR35601">
    <property type="entry name" value="TOXIN RELE"/>
    <property type="match status" value="1"/>
</dbReference>
<proteinExistence type="inferred from homology"/>
<evidence type="ECO:0000313" key="4">
    <source>
        <dbReference type="Proteomes" id="UP000321892"/>
    </source>
</evidence>
<organism evidence="3 4">
    <name type="scientific">Leptotrichia hofstadii</name>
    <dbReference type="NCBI Taxonomy" id="157688"/>
    <lineage>
        <taxon>Bacteria</taxon>
        <taxon>Fusobacteriati</taxon>
        <taxon>Fusobacteriota</taxon>
        <taxon>Fusobacteriia</taxon>
        <taxon>Fusobacteriales</taxon>
        <taxon>Leptotrichiaceae</taxon>
        <taxon>Leptotrichia</taxon>
    </lineage>
</organism>
<dbReference type="KEGG" id="lhf:JCM16775_2417"/>
<evidence type="ECO:0000256" key="1">
    <source>
        <dbReference type="ARBA" id="ARBA00006226"/>
    </source>
</evidence>
<sequence length="108" mass="12901">MMEKRFYEVKFTESAEKDLKKLSKTNKAIAKLLKKWILENLINTQNPKQRGKALTGNLKGLWRYRVGSYRIVVEIKDEVLLILIIEISDRRETYKNKKRKKYKDGKIK</sequence>
<dbReference type="InterPro" id="IPR035093">
    <property type="entry name" value="RelE/ParE_toxin_dom_sf"/>
</dbReference>
<dbReference type="NCBIfam" id="TIGR02385">
    <property type="entry name" value="RelE_StbE"/>
    <property type="match status" value="1"/>
</dbReference>
<keyword evidence="4" id="KW-1185">Reference proteome</keyword>
<gene>
    <name evidence="3" type="ORF">JCM16775_2417</name>
</gene>
<dbReference type="Gene3D" id="3.30.2310.20">
    <property type="entry name" value="RelE-like"/>
    <property type="match status" value="1"/>
</dbReference>
<keyword evidence="2" id="KW-1277">Toxin-antitoxin system</keyword>
<dbReference type="SUPFAM" id="SSF143011">
    <property type="entry name" value="RelE-like"/>
    <property type="match status" value="1"/>
</dbReference>
<dbReference type="InterPro" id="IPR007712">
    <property type="entry name" value="RelE/ParE_toxin"/>
</dbReference>
<evidence type="ECO:0000313" key="3">
    <source>
        <dbReference type="EMBL" id="BBM39680.1"/>
    </source>
</evidence>
<name>A0A510JK45_9FUSO</name>
<protein>
    <submittedName>
        <fullName evidence="3">RelE/StbE family addiction module toxin</fullName>
    </submittedName>
</protein>
<dbReference type="AlphaFoldDB" id="A0A510JK45"/>
<comment type="similarity">
    <text evidence="1">Belongs to the RelE toxin family.</text>
</comment>
<dbReference type="Proteomes" id="UP000321892">
    <property type="component" value="Chromosome"/>
</dbReference>
<dbReference type="EMBL" id="AP019823">
    <property type="protein sequence ID" value="BBM39680.1"/>
    <property type="molecule type" value="Genomic_DNA"/>
</dbReference>